<evidence type="ECO:0000313" key="1">
    <source>
        <dbReference type="EMBL" id="SMF96122.1"/>
    </source>
</evidence>
<accession>A0A1Y6D6F6</accession>
<proteinExistence type="predicted"/>
<keyword evidence="2" id="KW-1185">Reference proteome</keyword>
<name>A0A1Y6D6F6_9GAMM</name>
<dbReference type="EMBL" id="FXAM01000001">
    <property type="protein sequence ID" value="SMF96122.1"/>
    <property type="molecule type" value="Genomic_DNA"/>
</dbReference>
<dbReference type="OrthoDB" id="7058362at2"/>
<dbReference type="RefSeq" id="WP_085214925.1">
    <property type="nucleotide sequence ID" value="NZ_FXAM01000001.1"/>
</dbReference>
<organism evidence="1 2">
    <name type="scientific">Methylomagnum ishizawai</name>
    <dbReference type="NCBI Taxonomy" id="1760988"/>
    <lineage>
        <taxon>Bacteria</taxon>
        <taxon>Pseudomonadati</taxon>
        <taxon>Pseudomonadota</taxon>
        <taxon>Gammaproteobacteria</taxon>
        <taxon>Methylococcales</taxon>
        <taxon>Methylococcaceae</taxon>
        <taxon>Methylomagnum</taxon>
    </lineage>
</organism>
<protein>
    <submittedName>
        <fullName evidence="1">Uncharacterized protein</fullName>
    </submittedName>
</protein>
<reference evidence="1 2" key="1">
    <citation type="submission" date="2016-12" db="EMBL/GenBank/DDBJ databases">
        <authorList>
            <person name="Song W.-J."/>
            <person name="Kurnit D.M."/>
        </authorList>
    </citation>
    <scope>NUCLEOTIDE SEQUENCE [LARGE SCALE GENOMIC DNA]</scope>
    <source>
        <strain evidence="1 2">175</strain>
    </source>
</reference>
<sequence length="267" mass="27640">MARSVACDLDFGSASRLRNLPAPANTDEPARLADLNAAIEGLKNKESVFVAAQGNVNLSSPGATIDGQTPASGSRALGSVLLRFQTTASENGLYLWNGASSAMTRASDANSAAELTNAVVAVQNGTDAGKAFRQTTTLATLGTDAVTWTAFGTGASAATTSSSGTVQLATQTEVNTGTDANKAVTPATLAGSAWAKRKFTATFGDGSNTQYDFTHNYGTRDVQVAVYRNGSPYDVWDCEVQMPDVNTVRLKFAVAPTSNQLNAVIIG</sequence>
<evidence type="ECO:0000313" key="2">
    <source>
        <dbReference type="Proteomes" id="UP000192923"/>
    </source>
</evidence>
<dbReference type="AlphaFoldDB" id="A0A1Y6D6F6"/>
<gene>
    <name evidence="1" type="ORF">SAMN02949497_3506</name>
</gene>
<dbReference type="Proteomes" id="UP000192923">
    <property type="component" value="Unassembled WGS sequence"/>
</dbReference>
<dbReference type="STRING" id="1760988.SAMN02949497_3506"/>